<evidence type="ECO:0008006" key="2">
    <source>
        <dbReference type="Google" id="ProtNLM"/>
    </source>
</evidence>
<sequence>MYEPLEEKIDAISKDESEIVEQEMENEEGGISGALPCQLPPNPKELNPGSFTLPCTIGNLNLYVMADLGASVNVMPKSIFEHLKLVSLKETNMVVEMADMITKAPLGIVENILLKINKFLFSSNFVIIDMPGEPNETVIPGRPFLATIHAQIDVFKKEVSLDIGEDRIKFDMDRDTIGLAQELEGSHKNEDRGPGLEKIVSRWHMCKPVYVFYDEECGMDYEMWLTCNPDLNFCNGYDAIYRKGENGMLEQWMCFRDHERKSVGGNRMAFADFLKVGYGNKVIDDTTRKRRYNKWVAHNSKFNDN</sequence>
<comment type="caution">
    <text evidence="1">The sequence shown here is derived from an EMBL/GenBank/DDBJ whole genome shotgun (WGS) entry which is preliminary data.</text>
</comment>
<reference evidence="1" key="1">
    <citation type="journal article" date="2019" name="Sci. Rep.">
        <title>Draft genome of Tanacetum cinerariifolium, the natural source of mosquito coil.</title>
        <authorList>
            <person name="Yamashiro T."/>
            <person name="Shiraishi A."/>
            <person name="Satake H."/>
            <person name="Nakayama K."/>
        </authorList>
    </citation>
    <scope>NUCLEOTIDE SEQUENCE</scope>
</reference>
<dbReference type="Gene3D" id="2.40.70.10">
    <property type="entry name" value="Acid Proteases"/>
    <property type="match status" value="1"/>
</dbReference>
<dbReference type="AlphaFoldDB" id="A0A699J725"/>
<dbReference type="EMBL" id="BKCJ010378597">
    <property type="protein sequence ID" value="GFA16220.1"/>
    <property type="molecule type" value="Genomic_DNA"/>
</dbReference>
<organism evidence="1">
    <name type="scientific">Tanacetum cinerariifolium</name>
    <name type="common">Dalmatian daisy</name>
    <name type="synonym">Chrysanthemum cinerariifolium</name>
    <dbReference type="NCBI Taxonomy" id="118510"/>
    <lineage>
        <taxon>Eukaryota</taxon>
        <taxon>Viridiplantae</taxon>
        <taxon>Streptophyta</taxon>
        <taxon>Embryophyta</taxon>
        <taxon>Tracheophyta</taxon>
        <taxon>Spermatophyta</taxon>
        <taxon>Magnoliopsida</taxon>
        <taxon>eudicotyledons</taxon>
        <taxon>Gunneridae</taxon>
        <taxon>Pentapetalae</taxon>
        <taxon>asterids</taxon>
        <taxon>campanulids</taxon>
        <taxon>Asterales</taxon>
        <taxon>Asteraceae</taxon>
        <taxon>Asteroideae</taxon>
        <taxon>Anthemideae</taxon>
        <taxon>Anthemidinae</taxon>
        <taxon>Tanacetum</taxon>
    </lineage>
</organism>
<dbReference type="CDD" id="cd00303">
    <property type="entry name" value="retropepsin_like"/>
    <property type="match status" value="1"/>
</dbReference>
<evidence type="ECO:0000313" key="1">
    <source>
        <dbReference type="EMBL" id="GFA16220.1"/>
    </source>
</evidence>
<name>A0A699J725_TANCI</name>
<gene>
    <name evidence="1" type="ORF">Tci_588192</name>
</gene>
<proteinExistence type="predicted"/>
<dbReference type="SUPFAM" id="SSF50630">
    <property type="entry name" value="Acid proteases"/>
    <property type="match status" value="1"/>
</dbReference>
<protein>
    <recommendedName>
        <fullName evidence="2">Reverse transcriptase domain-containing protein</fullName>
    </recommendedName>
</protein>
<feature type="non-terminal residue" evidence="1">
    <location>
        <position position="305"/>
    </location>
</feature>
<accession>A0A699J725</accession>
<dbReference type="PANTHER" id="PTHR33067:SF9">
    <property type="entry name" value="RNA-DIRECTED DNA POLYMERASE"/>
    <property type="match status" value="1"/>
</dbReference>
<dbReference type="InterPro" id="IPR021109">
    <property type="entry name" value="Peptidase_aspartic_dom_sf"/>
</dbReference>
<dbReference type="PANTHER" id="PTHR33067">
    <property type="entry name" value="RNA-DIRECTED DNA POLYMERASE-RELATED"/>
    <property type="match status" value="1"/>
</dbReference>